<dbReference type="Pfam" id="PF02525">
    <property type="entry name" value="Flavodoxin_2"/>
    <property type="match status" value="1"/>
</dbReference>
<evidence type="ECO:0000256" key="4">
    <source>
        <dbReference type="ARBA" id="ARBA00023027"/>
    </source>
</evidence>
<dbReference type="GO" id="GO:0009055">
    <property type="term" value="F:electron transfer activity"/>
    <property type="evidence" value="ECO:0007669"/>
    <property type="project" value="UniProtKB-UniRule"/>
</dbReference>
<comment type="cofactor">
    <cofactor evidence="6">
        <name>FMN</name>
        <dbReference type="ChEBI" id="CHEBI:58210"/>
    </cofactor>
    <text evidence="6">Binds 1 FMN per subunit.</text>
</comment>
<dbReference type="InterPro" id="IPR029039">
    <property type="entry name" value="Flavoprotein-like_sf"/>
</dbReference>
<proteinExistence type="inferred from homology"/>
<comment type="caution">
    <text evidence="6">Lacks conserved residue(s) required for the propagation of feature annotation.</text>
</comment>
<evidence type="ECO:0000313" key="9">
    <source>
        <dbReference type="Proteomes" id="UP000288212"/>
    </source>
</evidence>
<evidence type="ECO:0000256" key="3">
    <source>
        <dbReference type="ARBA" id="ARBA00023002"/>
    </source>
</evidence>
<dbReference type="EC" id="1.7.1.17" evidence="6"/>
<dbReference type="RefSeq" id="WP_126792274.1">
    <property type="nucleotide sequence ID" value="NZ_PIPI01000003.1"/>
</dbReference>
<keyword evidence="3 6" id="KW-0560">Oxidoreductase</keyword>
<dbReference type="AlphaFoldDB" id="A0A432VUV5"/>
<comment type="function">
    <text evidence="6">Also exhibits azoreductase activity. Catalyzes the reductive cleavage of the azo bond in aromatic azo compounds to the corresponding amines.</text>
</comment>
<comment type="similarity">
    <text evidence="6">Belongs to the azoreductase type 1 family.</text>
</comment>
<evidence type="ECO:0000256" key="6">
    <source>
        <dbReference type="HAMAP-Rule" id="MF_01216"/>
    </source>
</evidence>
<dbReference type="InterPro" id="IPR050104">
    <property type="entry name" value="FMN-dep_NADH:Q_OxRdtase_AzoR1"/>
</dbReference>
<keyword evidence="4 6" id="KW-0520">NAD</keyword>
<name>A0A432VUV5_9GAMM</name>
<dbReference type="PANTHER" id="PTHR43741:SF4">
    <property type="entry name" value="FMN-DEPENDENT NADH:QUINONE OXIDOREDUCTASE"/>
    <property type="match status" value="1"/>
</dbReference>
<evidence type="ECO:0000256" key="1">
    <source>
        <dbReference type="ARBA" id="ARBA00022630"/>
    </source>
</evidence>
<gene>
    <name evidence="6" type="primary">azoR</name>
    <name evidence="8" type="ORF">CWE06_06285</name>
</gene>
<feature type="binding site" evidence="6">
    <location>
        <begin position="95"/>
        <end position="98"/>
    </location>
    <ligand>
        <name>FMN</name>
        <dbReference type="ChEBI" id="CHEBI:58210"/>
    </ligand>
</feature>
<dbReference type="EC" id="1.6.5.-" evidence="6"/>
<evidence type="ECO:0000256" key="5">
    <source>
        <dbReference type="ARBA" id="ARBA00048542"/>
    </source>
</evidence>
<comment type="caution">
    <text evidence="8">The sequence shown here is derived from an EMBL/GenBank/DDBJ whole genome shotgun (WGS) entry which is preliminary data.</text>
</comment>
<evidence type="ECO:0000256" key="2">
    <source>
        <dbReference type="ARBA" id="ARBA00022643"/>
    </source>
</evidence>
<dbReference type="GO" id="GO:0010181">
    <property type="term" value="F:FMN binding"/>
    <property type="evidence" value="ECO:0007669"/>
    <property type="project" value="UniProtKB-UniRule"/>
</dbReference>
<dbReference type="Gene3D" id="3.40.50.360">
    <property type="match status" value="1"/>
</dbReference>
<comment type="function">
    <text evidence="6">Quinone reductase that provides resistance to thiol-specific stress caused by electrophilic quinones.</text>
</comment>
<dbReference type="InterPro" id="IPR003680">
    <property type="entry name" value="Flavodoxin_fold"/>
</dbReference>
<dbReference type="HAMAP" id="MF_01216">
    <property type="entry name" value="Azoreductase_type1"/>
    <property type="match status" value="1"/>
</dbReference>
<dbReference type="Proteomes" id="UP000288212">
    <property type="component" value="Unassembled WGS sequence"/>
</dbReference>
<keyword evidence="2 6" id="KW-0288">FMN</keyword>
<comment type="catalytic activity">
    <reaction evidence="5">
        <text>N,N-dimethyl-1,4-phenylenediamine + anthranilate + 2 NAD(+) = 2-(4-dimethylaminophenyl)diazenylbenzoate + 2 NADH + 2 H(+)</text>
        <dbReference type="Rhea" id="RHEA:55872"/>
        <dbReference type="ChEBI" id="CHEBI:15378"/>
        <dbReference type="ChEBI" id="CHEBI:15783"/>
        <dbReference type="ChEBI" id="CHEBI:16567"/>
        <dbReference type="ChEBI" id="CHEBI:57540"/>
        <dbReference type="ChEBI" id="CHEBI:57945"/>
        <dbReference type="ChEBI" id="CHEBI:71579"/>
        <dbReference type="EC" id="1.7.1.17"/>
    </reaction>
    <physiologicalReaction direction="right-to-left" evidence="5">
        <dbReference type="Rhea" id="RHEA:55874"/>
    </physiologicalReaction>
</comment>
<dbReference type="InterPro" id="IPR023048">
    <property type="entry name" value="NADH:quinone_OxRdtase_FMN_depd"/>
</dbReference>
<feature type="binding site" evidence="6">
    <location>
        <begin position="15"/>
        <end position="17"/>
    </location>
    <ligand>
        <name>FMN</name>
        <dbReference type="ChEBI" id="CHEBI:58210"/>
    </ligand>
</feature>
<reference evidence="8 9" key="1">
    <citation type="journal article" date="2011" name="Front. Microbiol.">
        <title>Genomic signatures of strain selection and enhancement in Bacillus atrophaeus var. globigii, a historical biowarfare simulant.</title>
        <authorList>
            <person name="Gibbons H.S."/>
            <person name="Broomall S.M."/>
            <person name="McNew L.A."/>
            <person name="Daligault H."/>
            <person name="Chapman C."/>
            <person name="Bruce D."/>
            <person name="Karavis M."/>
            <person name="Krepps M."/>
            <person name="McGregor P.A."/>
            <person name="Hong C."/>
            <person name="Park K.H."/>
            <person name="Akmal A."/>
            <person name="Feldman A."/>
            <person name="Lin J.S."/>
            <person name="Chang W.E."/>
            <person name="Higgs B.W."/>
            <person name="Demirev P."/>
            <person name="Lindquist J."/>
            <person name="Liem A."/>
            <person name="Fochler E."/>
            <person name="Read T.D."/>
            <person name="Tapia R."/>
            <person name="Johnson S."/>
            <person name="Bishop-Lilly K.A."/>
            <person name="Detter C."/>
            <person name="Han C."/>
            <person name="Sozhamannan S."/>
            <person name="Rosenzweig C.N."/>
            <person name="Skowronski E.W."/>
        </authorList>
    </citation>
    <scope>NUCLEOTIDE SEQUENCE [LARGE SCALE GENOMIC DNA]</scope>
    <source>
        <strain evidence="8 9">AK5</strain>
    </source>
</reference>
<dbReference type="GO" id="GO:0016655">
    <property type="term" value="F:oxidoreductase activity, acting on NAD(P)H, quinone or similar compound as acceptor"/>
    <property type="evidence" value="ECO:0007669"/>
    <property type="project" value="InterPro"/>
</dbReference>
<dbReference type="GO" id="GO:0016652">
    <property type="term" value="F:oxidoreductase activity, acting on NAD(P)H as acceptor"/>
    <property type="evidence" value="ECO:0007669"/>
    <property type="project" value="UniProtKB-UniRule"/>
</dbReference>
<accession>A0A432VUV5</accession>
<dbReference type="PANTHER" id="PTHR43741">
    <property type="entry name" value="FMN-DEPENDENT NADH-AZOREDUCTASE 1"/>
    <property type="match status" value="1"/>
</dbReference>
<dbReference type="EMBL" id="PIPI01000003">
    <property type="protein sequence ID" value="RUO20231.1"/>
    <property type="molecule type" value="Genomic_DNA"/>
</dbReference>
<protein>
    <recommendedName>
        <fullName evidence="6">FMN dependent NADH:quinone oxidoreductase</fullName>
        <ecNumber evidence="6">1.6.5.-</ecNumber>
    </recommendedName>
    <alternativeName>
        <fullName evidence="6">Azo-dye reductase</fullName>
    </alternativeName>
    <alternativeName>
        <fullName evidence="6">FMN-dependent NADH-azo compound oxidoreductase</fullName>
    </alternativeName>
    <alternativeName>
        <fullName evidence="6">FMN-dependent NADH-azoreductase</fullName>
        <ecNumber evidence="6">1.7.1.17</ecNumber>
    </alternativeName>
</protein>
<dbReference type="SUPFAM" id="SSF52218">
    <property type="entry name" value="Flavoproteins"/>
    <property type="match status" value="1"/>
</dbReference>
<keyword evidence="9" id="KW-1185">Reference proteome</keyword>
<comment type="catalytic activity">
    <reaction evidence="6">
        <text>2 a quinone + NADH + H(+) = 2 a 1,4-benzosemiquinone + NAD(+)</text>
        <dbReference type="Rhea" id="RHEA:65952"/>
        <dbReference type="ChEBI" id="CHEBI:15378"/>
        <dbReference type="ChEBI" id="CHEBI:57540"/>
        <dbReference type="ChEBI" id="CHEBI:57945"/>
        <dbReference type="ChEBI" id="CHEBI:132124"/>
        <dbReference type="ChEBI" id="CHEBI:134225"/>
    </reaction>
</comment>
<evidence type="ECO:0000259" key="7">
    <source>
        <dbReference type="Pfam" id="PF02525"/>
    </source>
</evidence>
<evidence type="ECO:0000313" key="8">
    <source>
        <dbReference type="EMBL" id="RUO20231.1"/>
    </source>
</evidence>
<keyword evidence="1 6" id="KW-0285">Flavoprotein</keyword>
<feature type="domain" description="Flavodoxin-like fold" evidence="7">
    <location>
        <begin position="1"/>
        <end position="199"/>
    </location>
</feature>
<dbReference type="OrthoDB" id="9787136at2"/>
<comment type="subunit">
    <text evidence="6">Homodimer.</text>
</comment>
<sequence length="202" mass="21729">MNILHLQTGLFGEQSVSRQLGDKIVARLQQENSDATVINRDLITTPIQHLDAEILLAGGTEADAQTEKQQVELALTETLLEELFAADVVVIGAPMYNFSIPSQLKAWLDRVAQAGRTFRYTEAGPEGLVKGKKVYLASARGGIYSEGAAAAMEYQESYLKTVLGFLGMTDVTIIRAEGVNLSPEARNNAIEAASSEISALSA</sequence>
<organism evidence="8 9">
    <name type="scientific">Aliidiomarina haloalkalitolerans</name>
    <dbReference type="NCBI Taxonomy" id="859059"/>
    <lineage>
        <taxon>Bacteria</taxon>
        <taxon>Pseudomonadati</taxon>
        <taxon>Pseudomonadota</taxon>
        <taxon>Gammaproteobacteria</taxon>
        <taxon>Alteromonadales</taxon>
        <taxon>Idiomarinaceae</taxon>
        <taxon>Aliidiomarina</taxon>
    </lineage>
</organism>